<evidence type="ECO:0000313" key="3">
    <source>
        <dbReference type="Proteomes" id="UP000258309"/>
    </source>
</evidence>
<sequence>MEKSRKSTPHHASSANAEKQAFKADTYGLDMLVAAALGQDPPVEKSFEASKKSPASTITEEDIKEGMGGVPMVRTSNVLLPFADRPLLFVPYKEKGTQVHSQKQIGNHNEIPRSGLANIAQAAEEEPPFRMRNTEEGSLRQEHLGAMDYSNPALSTAQQSRVPKRRHAAIDSHPTSNDQNGFTVGHGSDNSQTMHDDSPTDQNSLRKRRKVEIPAINAQGTKPDKEVEAVMDPMKRKMDHEIRQREYNAAIAAKRRKGDDDVYTGLKNFKGPQRGWNGEHPAIFRQTLYAREDLRRRQLQGQLARKKAAEEQDARKKNGAANNSLLQLPTRTDREYEEWFGQAMSLREINRIQTMDAVQQVEEDAHRFMMSRPFDHHQIGLQARREKKAADSARNSKESSRRVK</sequence>
<accession>A0A3E2H661</accession>
<feature type="compositionally biased region" description="Basic and acidic residues" evidence="1">
    <location>
        <begin position="307"/>
        <end position="316"/>
    </location>
</feature>
<feature type="non-terminal residue" evidence="2">
    <location>
        <position position="404"/>
    </location>
</feature>
<reference evidence="2 3" key="1">
    <citation type="submission" date="2018-05" db="EMBL/GenBank/DDBJ databases">
        <title>Draft genome sequence of Scytalidium lignicola DSM 105466, a ubiquitous saprotrophic fungus.</title>
        <authorList>
            <person name="Buettner E."/>
            <person name="Gebauer A.M."/>
            <person name="Hofrichter M."/>
            <person name="Liers C."/>
            <person name="Kellner H."/>
        </authorList>
    </citation>
    <scope>NUCLEOTIDE SEQUENCE [LARGE SCALE GENOMIC DNA]</scope>
    <source>
        <strain evidence="2 3">DSM 105466</strain>
    </source>
</reference>
<keyword evidence="3" id="KW-1185">Reference proteome</keyword>
<feature type="region of interest" description="Disordered" evidence="1">
    <location>
        <begin position="372"/>
        <end position="404"/>
    </location>
</feature>
<dbReference type="OrthoDB" id="10478780at2759"/>
<dbReference type="EMBL" id="NCSJ02000147">
    <property type="protein sequence ID" value="RFU28880.1"/>
    <property type="molecule type" value="Genomic_DNA"/>
</dbReference>
<dbReference type="AlphaFoldDB" id="A0A3E2H661"/>
<feature type="non-terminal residue" evidence="2">
    <location>
        <position position="1"/>
    </location>
</feature>
<feature type="compositionally biased region" description="Basic and acidic residues" evidence="1">
    <location>
        <begin position="388"/>
        <end position="404"/>
    </location>
</feature>
<evidence type="ECO:0000313" key="2">
    <source>
        <dbReference type="EMBL" id="RFU28880.1"/>
    </source>
</evidence>
<dbReference type="Proteomes" id="UP000258309">
    <property type="component" value="Unassembled WGS sequence"/>
</dbReference>
<comment type="caution">
    <text evidence="2">The sequence shown here is derived from an EMBL/GenBank/DDBJ whole genome shotgun (WGS) entry which is preliminary data.</text>
</comment>
<feature type="compositionally biased region" description="Polar residues" evidence="1">
    <location>
        <begin position="173"/>
        <end position="193"/>
    </location>
</feature>
<feature type="region of interest" description="Disordered" evidence="1">
    <location>
        <begin position="300"/>
        <end position="328"/>
    </location>
</feature>
<gene>
    <name evidence="2" type="ORF">B7463_g7469</name>
</gene>
<name>A0A3E2H661_SCYLI</name>
<feature type="region of interest" description="Disordered" evidence="1">
    <location>
        <begin position="41"/>
        <end position="63"/>
    </location>
</feature>
<feature type="region of interest" description="Disordered" evidence="1">
    <location>
        <begin position="154"/>
        <end position="226"/>
    </location>
</feature>
<organism evidence="2 3">
    <name type="scientific">Scytalidium lignicola</name>
    <name type="common">Hyphomycete</name>
    <dbReference type="NCBI Taxonomy" id="5539"/>
    <lineage>
        <taxon>Eukaryota</taxon>
        <taxon>Fungi</taxon>
        <taxon>Dikarya</taxon>
        <taxon>Ascomycota</taxon>
        <taxon>Pezizomycotina</taxon>
        <taxon>Leotiomycetes</taxon>
        <taxon>Leotiomycetes incertae sedis</taxon>
        <taxon>Scytalidium</taxon>
    </lineage>
</organism>
<evidence type="ECO:0000256" key="1">
    <source>
        <dbReference type="SAM" id="MobiDB-lite"/>
    </source>
</evidence>
<feature type="compositionally biased region" description="Basic and acidic residues" evidence="1">
    <location>
        <begin position="42"/>
        <end position="51"/>
    </location>
</feature>
<protein>
    <submittedName>
        <fullName evidence="2">Uncharacterized protein</fullName>
    </submittedName>
</protein>
<proteinExistence type="predicted"/>